<dbReference type="EMBL" id="GG738916">
    <property type="protein sequence ID" value="EFC37606.1"/>
    <property type="molecule type" value="Genomic_DNA"/>
</dbReference>
<dbReference type="OrthoDB" id="272549at2759"/>
<dbReference type="InterPro" id="IPR001611">
    <property type="entry name" value="Leu-rich_rpt"/>
</dbReference>
<organism evidence="5">
    <name type="scientific">Naegleria gruberi</name>
    <name type="common">Amoeba</name>
    <dbReference type="NCBI Taxonomy" id="5762"/>
    <lineage>
        <taxon>Eukaryota</taxon>
        <taxon>Discoba</taxon>
        <taxon>Heterolobosea</taxon>
        <taxon>Tetramitia</taxon>
        <taxon>Eutetramitia</taxon>
        <taxon>Vahlkampfiidae</taxon>
        <taxon>Naegleria</taxon>
    </lineage>
</organism>
<dbReference type="PANTHER" id="PTHR24112">
    <property type="entry name" value="LEUCINE-RICH REPEAT, ISOFORM F-RELATED"/>
    <property type="match status" value="1"/>
</dbReference>
<dbReference type="AlphaFoldDB" id="D2VZX1"/>
<dbReference type="SUPFAM" id="SSF52047">
    <property type="entry name" value="RNI-like"/>
    <property type="match status" value="1"/>
</dbReference>
<evidence type="ECO:0000256" key="2">
    <source>
        <dbReference type="ARBA" id="ARBA00022737"/>
    </source>
</evidence>
<dbReference type="OMA" id="IEPANAM"/>
<keyword evidence="5" id="KW-1185">Reference proteome</keyword>
<evidence type="ECO:0000313" key="4">
    <source>
        <dbReference type="EMBL" id="EFC37606.1"/>
    </source>
</evidence>
<dbReference type="InterPro" id="IPR051279">
    <property type="entry name" value="PP1-Reg/Actin-Interact_Protein"/>
</dbReference>
<accession>D2VZX1</accession>
<gene>
    <name evidence="4" type="ORF">NAEGRDRAFT_74648</name>
</gene>
<dbReference type="InParanoid" id="D2VZX1"/>
<comment type="similarity">
    <text evidence="3">Belongs to the PPP1R37 family.</text>
</comment>
<evidence type="ECO:0000256" key="3">
    <source>
        <dbReference type="ARBA" id="ARBA00038315"/>
    </source>
</evidence>
<dbReference type="PANTHER" id="PTHR24112:SF9">
    <property type="entry name" value="PROTEIN PHOSPHATASE 1 REGULATORY SUBUNIT 37"/>
    <property type="match status" value="1"/>
</dbReference>
<dbReference type="KEGG" id="ngr:NAEGRDRAFT_74648"/>
<dbReference type="InterPro" id="IPR032675">
    <property type="entry name" value="LRR_dom_sf"/>
</dbReference>
<dbReference type="PROSITE" id="PS51450">
    <property type="entry name" value="LRR"/>
    <property type="match status" value="1"/>
</dbReference>
<protein>
    <submittedName>
        <fullName evidence="4">Predicted protein</fullName>
    </submittedName>
</protein>
<dbReference type="Gene3D" id="3.80.10.10">
    <property type="entry name" value="Ribonuclease Inhibitor"/>
    <property type="match status" value="2"/>
</dbReference>
<keyword evidence="1" id="KW-0433">Leucine-rich repeat</keyword>
<reference evidence="4 5" key="1">
    <citation type="journal article" date="2010" name="Cell">
        <title>The genome of Naegleria gruberi illuminates early eukaryotic versatility.</title>
        <authorList>
            <person name="Fritz-Laylin L.K."/>
            <person name="Prochnik S.E."/>
            <person name="Ginger M.L."/>
            <person name="Dacks J.B."/>
            <person name="Carpenter M.L."/>
            <person name="Field M.C."/>
            <person name="Kuo A."/>
            <person name="Paredez A."/>
            <person name="Chapman J."/>
            <person name="Pham J."/>
            <person name="Shu S."/>
            <person name="Neupane R."/>
            <person name="Cipriano M."/>
            <person name="Mancuso J."/>
            <person name="Tu H."/>
            <person name="Salamov A."/>
            <person name="Lindquist E."/>
            <person name="Shapiro H."/>
            <person name="Lucas S."/>
            <person name="Grigoriev I.V."/>
            <person name="Cande W.Z."/>
            <person name="Fulton C."/>
            <person name="Rokhsar D.S."/>
            <person name="Dawson S.C."/>
        </authorList>
    </citation>
    <scope>NUCLEOTIDE SEQUENCE [LARGE SCALE GENOMIC DNA]</scope>
    <source>
        <strain evidence="4 5">NEG-M</strain>
    </source>
</reference>
<dbReference type="Proteomes" id="UP000006671">
    <property type="component" value="Unassembled WGS sequence"/>
</dbReference>
<dbReference type="SMART" id="SM00368">
    <property type="entry name" value="LRR_RI"/>
    <property type="match status" value="5"/>
</dbReference>
<name>D2VZX1_NAEGR</name>
<sequence length="786" mass="89485">MGVNTKSNTLLTLVSKWAVSNSIIIPTNNNSALENHHNVQQSTSLLDLLPMRVIEELLSYQSASSLEHYYSLYSSSNSSSSNVLMNNNYNINLNNRKLMQRIVDQCFARLIGIQFGEPLIYSKLQTKQGQLLKEGEELGLSSLEDLDDEGYHITSYFESYLQKCLVNVLSERQIIEFVKMSDEENEKVNEDCVVYKEFLDLPIADSVLNLAFSEFDENNEIFHYSKRIFNTIGQAVSKFAKYSKKISVPKTLLKYLDESCSIEEFFSNFTHVHEISFRDMRDSDVQNIIHILKQCNNVESLSFYHTFFTESNLAMVLDIYSDAIYVPPTDYSVYFSDDIMEKKPIEPANAMVYDEFDFYSDILSPSVPIETTLESNKKRENNNLFIEDELDSKKRKTDPPKLKKLSFRSISLYHSSCKSIREILEYNSTDMHGVELNFSFNEMSSVMANEMLSGESIRNITRLILTENNVENDFLIHLSSQKDFFKSIKHLDLSNNNFVGTIGVNALFTALNNYSSGISLEHLNISHNKLGGTDLLNDNYRIVHQNEFSKLIEYLNGPNCNLKELLISNCDLTQTMVESLLLAVANNSSLTTLDISNTHSLRLCGSSLSLMITSNSPLKKMSISTCSLNEISDSLFNSLLSNTSLRYLDLSGNRFKEYGGKNILTYLRTKIDQQLTEKRNKHQPFHLNTLDLSSNTLTEQFCLQLTQLFASHSTDTTELLDKHYLQANGLPLIDILQLENNFFSPHLTLRLKQAALDSFIVNRIVLTNEDGSSEVFSNVCDGTTLT</sequence>
<proteinExistence type="inferred from homology"/>
<dbReference type="GeneID" id="8857585"/>
<dbReference type="RefSeq" id="XP_002670350.1">
    <property type="nucleotide sequence ID" value="XM_002670304.1"/>
</dbReference>
<evidence type="ECO:0000313" key="5">
    <source>
        <dbReference type="Proteomes" id="UP000006671"/>
    </source>
</evidence>
<keyword evidence="2" id="KW-0677">Repeat</keyword>
<dbReference type="Pfam" id="PF13516">
    <property type="entry name" value="LRR_6"/>
    <property type="match status" value="3"/>
</dbReference>
<evidence type="ECO:0000256" key="1">
    <source>
        <dbReference type="ARBA" id="ARBA00022614"/>
    </source>
</evidence>
<dbReference type="VEuPathDB" id="AmoebaDB:NAEGRDRAFT_74648"/>